<keyword evidence="3" id="KW-1003">Cell membrane</keyword>
<evidence type="ECO:0000256" key="1">
    <source>
        <dbReference type="ARBA" id="ARBA00004236"/>
    </source>
</evidence>
<sequence>MLVKHGPQLHPCQWKRFESVGVQDLHLLVVIFHLNPIGATEIKASSPYFAGTMSGPRRHTIMGLLLLMCALTEHVCESAPSTVPVVRGDARPDLRRMQHIMRHVEDNRGRHHSAKTEAPTLTESSSAEQRDFRNKADKGNQSVVIFPRDLRKKEKFIKHITGPLFFSPKCRKMVYRVYHHTRDCTIPAYFKRCARLLTRLAGSPQCTEG</sequence>
<dbReference type="AlphaFoldDB" id="A0A3P9M6F7"/>
<dbReference type="Proteomes" id="UP000265180">
    <property type="component" value="Chromosome 24"/>
</dbReference>
<comment type="similarity">
    <text evidence="9">Belongs to the ALKAL family.</text>
</comment>
<accession>A0A3P9M6F7</accession>
<reference evidence="11 12" key="2">
    <citation type="submission" date="2017-04" db="EMBL/GenBank/DDBJ databases">
        <title>CpG methylation of centromeres and impact of large insertions on vertebrate speciation.</title>
        <authorList>
            <person name="Ichikawa K."/>
            <person name="Yoshimura J."/>
            <person name="Morishita S."/>
        </authorList>
    </citation>
    <scope>NUCLEOTIDE SEQUENCE</scope>
    <source>
        <strain evidence="11 12">HNI</strain>
    </source>
</reference>
<proteinExistence type="inferred from homology"/>
<dbReference type="Pfam" id="PF15129">
    <property type="entry name" value="ALKL1_2"/>
    <property type="match status" value="1"/>
</dbReference>
<evidence type="ECO:0000313" key="11">
    <source>
        <dbReference type="Ensembl" id="ENSORLP00020028445.1"/>
    </source>
</evidence>
<reference key="1">
    <citation type="journal article" date="2007" name="Nature">
        <title>The medaka draft genome and insights into vertebrate genome evolution.</title>
        <authorList>
            <person name="Kasahara M."/>
            <person name="Naruse K."/>
            <person name="Sasaki S."/>
            <person name="Nakatani Y."/>
            <person name="Qu W."/>
            <person name="Ahsan B."/>
            <person name="Yamada T."/>
            <person name="Nagayasu Y."/>
            <person name="Doi K."/>
            <person name="Kasai Y."/>
            <person name="Jindo T."/>
            <person name="Kobayashi D."/>
            <person name="Shimada A."/>
            <person name="Toyoda A."/>
            <person name="Kuroki Y."/>
            <person name="Fujiyama A."/>
            <person name="Sasaki T."/>
            <person name="Shimizu A."/>
            <person name="Asakawa S."/>
            <person name="Shimizu N."/>
            <person name="Hashimoto S."/>
            <person name="Yang J."/>
            <person name="Lee Y."/>
            <person name="Matsushima K."/>
            <person name="Sugano S."/>
            <person name="Sakaizumi M."/>
            <person name="Narita T."/>
            <person name="Ohishi K."/>
            <person name="Haga S."/>
            <person name="Ohta F."/>
            <person name="Nomoto H."/>
            <person name="Nogata K."/>
            <person name="Morishita T."/>
            <person name="Endo T."/>
            <person name="Shin-I T."/>
            <person name="Takeda H."/>
            <person name="Morishita S."/>
            <person name="Kohara Y."/>
        </authorList>
    </citation>
    <scope>NUCLEOTIDE SEQUENCE [LARGE SCALE GENOMIC DNA]</scope>
    <source>
        <strain>Hd-rR</strain>
    </source>
</reference>
<reference evidence="11" key="4">
    <citation type="submission" date="2025-09" db="UniProtKB">
        <authorList>
            <consortium name="Ensembl"/>
        </authorList>
    </citation>
    <scope>IDENTIFICATION</scope>
    <source>
        <strain evidence="11">HNI</strain>
    </source>
</reference>
<name>A0A3P9M6F7_ORYLA</name>
<keyword evidence="6" id="KW-0732">Signal</keyword>
<evidence type="ECO:0000256" key="6">
    <source>
        <dbReference type="ARBA" id="ARBA00022729"/>
    </source>
</evidence>
<keyword evidence="7" id="KW-0472">Membrane</keyword>
<comment type="subcellular location">
    <subcellularLocation>
        <location evidence="1">Cell membrane</location>
    </subcellularLocation>
    <subcellularLocation>
        <location evidence="2">Secreted</location>
    </subcellularLocation>
</comment>
<keyword evidence="5" id="KW-0964">Secreted</keyword>
<dbReference type="GO" id="GO:0030298">
    <property type="term" value="F:receptor signaling protein tyrosine kinase activator activity"/>
    <property type="evidence" value="ECO:0007669"/>
    <property type="project" value="InterPro"/>
</dbReference>
<evidence type="ECO:0000256" key="3">
    <source>
        <dbReference type="ARBA" id="ARBA00022475"/>
    </source>
</evidence>
<dbReference type="Ensembl" id="ENSORLT00020017777.1">
    <property type="protein sequence ID" value="ENSORLP00020028445.1"/>
    <property type="gene ID" value="ENSORLG00020000294.1"/>
</dbReference>
<evidence type="ECO:0000256" key="2">
    <source>
        <dbReference type="ARBA" id="ARBA00004613"/>
    </source>
</evidence>
<dbReference type="PANTHER" id="PTHR28676">
    <property type="entry name" value="ALK AND LTK LIGAND 2-RELATED"/>
    <property type="match status" value="1"/>
</dbReference>
<reference evidence="11" key="3">
    <citation type="submission" date="2025-08" db="UniProtKB">
        <authorList>
            <consortium name="Ensembl"/>
        </authorList>
    </citation>
    <scope>IDENTIFICATION</scope>
    <source>
        <strain evidence="11">HNI</strain>
    </source>
</reference>
<keyword evidence="4" id="KW-0202">Cytokine</keyword>
<dbReference type="GO" id="GO:0030971">
    <property type="term" value="F:receptor tyrosine kinase binding"/>
    <property type="evidence" value="ECO:0007669"/>
    <property type="project" value="InterPro"/>
</dbReference>
<dbReference type="GO" id="GO:0005615">
    <property type="term" value="C:extracellular space"/>
    <property type="evidence" value="ECO:0007669"/>
    <property type="project" value="UniProtKB-KW"/>
</dbReference>
<evidence type="ECO:0000256" key="8">
    <source>
        <dbReference type="ARBA" id="ARBA00023157"/>
    </source>
</evidence>
<dbReference type="GO" id="GO:0005125">
    <property type="term" value="F:cytokine activity"/>
    <property type="evidence" value="ECO:0007669"/>
    <property type="project" value="UniProtKB-KW"/>
</dbReference>
<evidence type="ECO:0000256" key="4">
    <source>
        <dbReference type="ARBA" id="ARBA00022514"/>
    </source>
</evidence>
<evidence type="ECO:0000313" key="12">
    <source>
        <dbReference type="Proteomes" id="UP000265180"/>
    </source>
</evidence>
<feature type="region of interest" description="Disordered" evidence="10">
    <location>
        <begin position="106"/>
        <end position="134"/>
    </location>
</feature>
<evidence type="ECO:0000256" key="7">
    <source>
        <dbReference type="ARBA" id="ARBA00023136"/>
    </source>
</evidence>
<dbReference type="GO" id="GO:0005886">
    <property type="term" value="C:plasma membrane"/>
    <property type="evidence" value="ECO:0007669"/>
    <property type="project" value="UniProtKB-SubCell"/>
</dbReference>
<evidence type="ECO:0000256" key="10">
    <source>
        <dbReference type="SAM" id="MobiDB-lite"/>
    </source>
</evidence>
<evidence type="ECO:0000256" key="9">
    <source>
        <dbReference type="ARBA" id="ARBA00033741"/>
    </source>
</evidence>
<organism evidence="11 12">
    <name type="scientific">Oryzias latipes</name>
    <name type="common">Japanese rice fish</name>
    <name type="synonym">Japanese killifish</name>
    <dbReference type="NCBI Taxonomy" id="8090"/>
    <lineage>
        <taxon>Eukaryota</taxon>
        <taxon>Metazoa</taxon>
        <taxon>Chordata</taxon>
        <taxon>Craniata</taxon>
        <taxon>Vertebrata</taxon>
        <taxon>Euteleostomi</taxon>
        <taxon>Actinopterygii</taxon>
        <taxon>Neopterygii</taxon>
        <taxon>Teleostei</taxon>
        <taxon>Neoteleostei</taxon>
        <taxon>Acanthomorphata</taxon>
        <taxon>Ovalentaria</taxon>
        <taxon>Atherinomorphae</taxon>
        <taxon>Beloniformes</taxon>
        <taxon>Adrianichthyidae</taxon>
        <taxon>Oryziinae</taxon>
        <taxon>Oryzias</taxon>
    </lineage>
</organism>
<keyword evidence="8" id="KW-1015">Disulfide bond</keyword>
<evidence type="ECO:0000256" key="5">
    <source>
        <dbReference type="ARBA" id="ARBA00022525"/>
    </source>
</evidence>
<protein>
    <submittedName>
        <fullName evidence="11">ALK and LTK ligand 2</fullName>
    </submittedName>
</protein>
<dbReference type="InterPro" id="IPR029364">
    <property type="entry name" value="ALKL1/2"/>
</dbReference>
<dbReference type="PANTHER" id="PTHR28676:SF2">
    <property type="entry name" value="ALK AND LTK LIGAND 2"/>
    <property type="match status" value="1"/>
</dbReference>